<name>D8PHX8_9BACT</name>
<reference evidence="1 2" key="1">
    <citation type="journal article" date="2010" name="Proc. Natl. Acad. Sci. U.S.A.">
        <title>A Nitrospira metagenome illuminates the physiology and evolution of globally important nitrite-oxidizing bacteria.</title>
        <authorList>
            <person name="Lucker S."/>
            <person name="Wagner M."/>
            <person name="Maixner F."/>
            <person name="Pelletier E."/>
            <person name="Koch H."/>
            <person name="Vacherie B."/>
            <person name="Rattei T."/>
            <person name="Sinninghe Damste J."/>
            <person name="Spieck E."/>
            <person name="Le Paslier D."/>
            <person name="Daims H."/>
        </authorList>
    </citation>
    <scope>NUCLEOTIDE SEQUENCE [LARGE SCALE GENOMIC DNA]</scope>
</reference>
<sequence>METRETWAARAAHQRDEYRINSVIASSKKYDRNATPGLQAEWRQALHAGVYSVVIQHTTAGTSIQA</sequence>
<keyword evidence="2" id="KW-1185">Reference proteome</keyword>
<evidence type="ECO:0000313" key="1">
    <source>
        <dbReference type="EMBL" id="CBK42865.1"/>
    </source>
</evidence>
<dbReference type="STRING" id="330214.NIDE3171"/>
<evidence type="ECO:0000313" key="2">
    <source>
        <dbReference type="Proteomes" id="UP000001660"/>
    </source>
</evidence>
<dbReference type="HOGENOM" id="CLU_2823106_0_0_0"/>
<proteinExistence type="predicted"/>
<dbReference type="Proteomes" id="UP000001660">
    <property type="component" value="Chromosome"/>
</dbReference>
<dbReference type="KEGG" id="nde:NIDE3171"/>
<accession>D8PHX8</accession>
<protein>
    <submittedName>
        <fullName evidence="1">Uncharacterized protein</fullName>
    </submittedName>
</protein>
<organism evidence="1 2">
    <name type="scientific">Nitrospira defluvii</name>
    <dbReference type="NCBI Taxonomy" id="330214"/>
    <lineage>
        <taxon>Bacteria</taxon>
        <taxon>Pseudomonadati</taxon>
        <taxon>Nitrospirota</taxon>
        <taxon>Nitrospiria</taxon>
        <taxon>Nitrospirales</taxon>
        <taxon>Nitrospiraceae</taxon>
        <taxon>Nitrospira</taxon>
    </lineage>
</organism>
<dbReference type="EMBL" id="FP929003">
    <property type="protein sequence ID" value="CBK42865.1"/>
    <property type="molecule type" value="Genomic_DNA"/>
</dbReference>
<dbReference type="AlphaFoldDB" id="D8PHX8"/>
<gene>
    <name evidence="1" type="ORF">NIDE3171</name>
</gene>